<dbReference type="NCBIfam" id="TIGR00067">
    <property type="entry name" value="glut_race"/>
    <property type="match status" value="1"/>
</dbReference>
<feature type="binding site" evidence="7">
    <location>
        <begin position="11"/>
        <end position="12"/>
    </location>
    <ligand>
        <name>substrate</name>
    </ligand>
</feature>
<dbReference type="AlphaFoldDB" id="K1JEK5"/>
<evidence type="ECO:0000256" key="5">
    <source>
        <dbReference type="ARBA" id="ARBA00023235"/>
    </source>
</evidence>
<dbReference type="EMBL" id="ADMG01000058">
    <property type="protein sequence ID" value="EKB30040.1"/>
    <property type="molecule type" value="Genomic_DNA"/>
</dbReference>
<dbReference type="GO" id="GO:0008881">
    <property type="term" value="F:glutamate racemase activity"/>
    <property type="evidence" value="ECO:0007669"/>
    <property type="project" value="UniProtKB-UniRule"/>
</dbReference>
<dbReference type="OrthoDB" id="9801055at2"/>
<gene>
    <name evidence="7" type="primary">murI</name>
    <name evidence="8" type="ORF">HMPREF9465_02308</name>
</gene>
<evidence type="ECO:0000256" key="4">
    <source>
        <dbReference type="ARBA" id="ARBA00022984"/>
    </source>
</evidence>
<name>K1JEK5_9BURK</name>
<keyword evidence="4 7" id="KW-0573">Peptidoglycan synthesis</keyword>
<feature type="active site" description="Proton donor/acceptor" evidence="7">
    <location>
        <position position="184"/>
    </location>
</feature>
<dbReference type="SUPFAM" id="SSF53681">
    <property type="entry name" value="Aspartate/glutamate racemase"/>
    <property type="match status" value="2"/>
</dbReference>
<dbReference type="InterPro" id="IPR001920">
    <property type="entry name" value="Asp/Glu_race"/>
</dbReference>
<accession>K1JEK5</accession>
<dbReference type="HAMAP" id="MF_00258">
    <property type="entry name" value="Glu_racemase"/>
    <property type="match status" value="1"/>
</dbReference>
<dbReference type="eggNOG" id="COG0796">
    <property type="taxonomic scope" value="Bacteria"/>
</dbReference>
<dbReference type="InterPro" id="IPR015942">
    <property type="entry name" value="Asp/Glu/hydantoin_racemase"/>
</dbReference>
<evidence type="ECO:0000313" key="8">
    <source>
        <dbReference type="EMBL" id="EKB30040.1"/>
    </source>
</evidence>
<evidence type="ECO:0000256" key="1">
    <source>
        <dbReference type="ARBA" id="ARBA00001602"/>
    </source>
</evidence>
<evidence type="ECO:0000256" key="7">
    <source>
        <dbReference type="HAMAP-Rule" id="MF_00258"/>
    </source>
</evidence>
<comment type="caution">
    <text evidence="7">Lacks conserved residue(s) required for the propagation of feature annotation.</text>
</comment>
<protein>
    <recommendedName>
        <fullName evidence="2 7">Glutamate racemase</fullName>
        <ecNumber evidence="2 7">5.1.1.3</ecNumber>
    </recommendedName>
</protein>
<evidence type="ECO:0000313" key="9">
    <source>
        <dbReference type="Proteomes" id="UP000005835"/>
    </source>
</evidence>
<dbReference type="GO" id="GO:0008360">
    <property type="term" value="P:regulation of cell shape"/>
    <property type="evidence" value="ECO:0007669"/>
    <property type="project" value="UniProtKB-KW"/>
</dbReference>
<keyword evidence="5 7" id="KW-0413">Isomerase</keyword>
<evidence type="ECO:0000256" key="3">
    <source>
        <dbReference type="ARBA" id="ARBA00022960"/>
    </source>
</evidence>
<proteinExistence type="inferred from homology"/>
<comment type="caution">
    <text evidence="8">The sequence shown here is derived from an EMBL/GenBank/DDBJ whole genome shotgun (WGS) entry which is preliminary data.</text>
</comment>
<dbReference type="PROSITE" id="PS00923">
    <property type="entry name" value="ASP_GLU_RACEMASE_1"/>
    <property type="match status" value="1"/>
</dbReference>
<feature type="binding site" evidence="7">
    <location>
        <begin position="185"/>
        <end position="186"/>
    </location>
    <ligand>
        <name>substrate</name>
    </ligand>
</feature>
<dbReference type="InterPro" id="IPR018187">
    <property type="entry name" value="Asp/Glu_racemase_AS_1"/>
</dbReference>
<sequence length="268" mass="28988">MTDTRPVGILDSGFGGLSVARAVAELLPQENLVYAADCGFAPWGDRTDDFILERTHALVSHLLRKDVKAIVIACNTATAVCAESLRAELSMPVVGIEPAVLPGARTTRTGIIGVMATTKTLASAKYRHLKSIAPKEVRIIDCPCPGLMDCVEAGEFRTPHTMALLREYVEPLVEAGADTLVLGCTHYPFLSDAIRLTAGPGIRLIDPAPAVARQLKRRLDEPGLLNDTKKAPARIFCTTDANEARERILRLLWTDNAVLQKLDGSVRP</sequence>
<comment type="pathway">
    <text evidence="7">Cell wall biogenesis; peptidoglycan biosynthesis.</text>
</comment>
<dbReference type="PANTHER" id="PTHR21198:SF2">
    <property type="entry name" value="GLUTAMATE RACEMASE"/>
    <property type="match status" value="1"/>
</dbReference>
<feature type="active site" description="Proton donor/acceptor" evidence="7">
    <location>
        <position position="74"/>
    </location>
</feature>
<dbReference type="PANTHER" id="PTHR21198">
    <property type="entry name" value="GLUTAMATE RACEMASE"/>
    <property type="match status" value="1"/>
</dbReference>
<dbReference type="GO" id="GO:0071555">
    <property type="term" value="P:cell wall organization"/>
    <property type="evidence" value="ECO:0007669"/>
    <property type="project" value="UniProtKB-KW"/>
</dbReference>
<reference evidence="8 9" key="1">
    <citation type="submission" date="2012-05" db="EMBL/GenBank/DDBJ databases">
        <title>The Genome Sequence of Sutterella wadsworthensis 2_1_59BFAA.</title>
        <authorList>
            <consortium name="The Broad Institute Genome Sequencing Platform"/>
            <person name="Earl A."/>
            <person name="Ward D."/>
            <person name="Feldgarden M."/>
            <person name="Gevers D."/>
            <person name="Daigneault M."/>
            <person name="Strauss J."/>
            <person name="Allen-Vercoe E."/>
            <person name="Walker B."/>
            <person name="Young S.K."/>
            <person name="Zeng Q."/>
            <person name="Gargeya S."/>
            <person name="Fitzgerald M."/>
            <person name="Haas B."/>
            <person name="Abouelleil A."/>
            <person name="Alvarado L."/>
            <person name="Arachchi H.M."/>
            <person name="Berlin A.M."/>
            <person name="Chapman S.B."/>
            <person name="Goldberg J."/>
            <person name="Griggs A."/>
            <person name="Gujja S."/>
            <person name="Hansen M."/>
            <person name="Howarth C."/>
            <person name="Imamovic A."/>
            <person name="Larimer J."/>
            <person name="McCowen C."/>
            <person name="Montmayeur A."/>
            <person name="Murphy C."/>
            <person name="Neiman D."/>
            <person name="Pearson M."/>
            <person name="Priest M."/>
            <person name="Roberts A."/>
            <person name="Saif S."/>
            <person name="Shea T."/>
            <person name="Sisk P."/>
            <person name="Sykes S."/>
            <person name="Wortman J."/>
            <person name="Nusbaum C."/>
            <person name="Birren B."/>
        </authorList>
    </citation>
    <scope>NUCLEOTIDE SEQUENCE [LARGE SCALE GENOMIC DNA]</scope>
    <source>
        <strain evidence="8 9">2_1_59BFAA</strain>
    </source>
</reference>
<dbReference type="PATRIC" id="fig|742823.3.peg.2311"/>
<organism evidence="8 9">
    <name type="scientific">Sutterella wadsworthensis 2_1_59BFAA</name>
    <dbReference type="NCBI Taxonomy" id="742823"/>
    <lineage>
        <taxon>Bacteria</taxon>
        <taxon>Pseudomonadati</taxon>
        <taxon>Pseudomonadota</taxon>
        <taxon>Betaproteobacteria</taxon>
        <taxon>Burkholderiales</taxon>
        <taxon>Sutterellaceae</taxon>
        <taxon>Sutterella</taxon>
    </lineage>
</organism>
<keyword evidence="9" id="KW-1185">Reference proteome</keyword>
<keyword evidence="3 7" id="KW-0133">Cell shape</keyword>
<evidence type="ECO:0000256" key="2">
    <source>
        <dbReference type="ARBA" id="ARBA00013090"/>
    </source>
</evidence>
<dbReference type="PROSITE" id="PS00924">
    <property type="entry name" value="ASP_GLU_RACEMASE_2"/>
    <property type="match status" value="1"/>
</dbReference>
<dbReference type="UniPathway" id="UPA00219"/>
<dbReference type="Gene3D" id="3.40.50.1860">
    <property type="match status" value="2"/>
</dbReference>
<evidence type="ECO:0000256" key="6">
    <source>
        <dbReference type="ARBA" id="ARBA00023316"/>
    </source>
</evidence>
<dbReference type="InterPro" id="IPR004391">
    <property type="entry name" value="Glu_race"/>
</dbReference>
<comment type="function">
    <text evidence="7">Provides the (R)-glutamate required for cell wall biosynthesis.</text>
</comment>
<keyword evidence="6 7" id="KW-0961">Cell wall biogenesis/degradation</keyword>
<dbReference type="Proteomes" id="UP000005835">
    <property type="component" value="Unassembled WGS sequence"/>
</dbReference>
<feature type="binding site" evidence="7">
    <location>
        <begin position="75"/>
        <end position="76"/>
    </location>
    <ligand>
        <name>substrate</name>
    </ligand>
</feature>
<dbReference type="HOGENOM" id="CLU_052344_1_0_4"/>
<comment type="catalytic activity">
    <reaction evidence="1 7">
        <text>L-glutamate = D-glutamate</text>
        <dbReference type="Rhea" id="RHEA:12813"/>
        <dbReference type="ChEBI" id="CHEBI:29985"/>
        <dbReference type="ChEBI" id="CHEBI:29986"/>
        <dbReference type="EC" id="5.1.1.3"/>
    </reaction>
</comment>
<dbReference type="GO" id="GO:0009252">
    <property type="term" value="P:peptidoglycan biosynthetic process"/>
    <property type="evidence" value="ECO:0007669"/>
    <property type="project" value="UniProtKB-UniRule"/>
</dbReference>
<comment type="similarity">
    <text evidence="7">Belongs to the aspartate/glutamate racemases family.</text>
</comment>
<dbReference type="STRING" id="742823.HMPREF9465_02308"/>
<dbReference type="Pfam" id="PF01177">
    <property type="entry name" value="Asp_Glu_race"/>
    <property type="match status" value="1"/>
</dbReference>
<dbReference type="EC" id="5.1.1.3" evidence="2 7"/>
<dbReference type="RefSeq" id="WP_005437249.1">
    <property type="nucleotide sequence ID" value="NZ_JH815522.1"/>
</dbReference>
<dbReference type="InterPro" id="IPR033134">
    <property type="entry name" value="Asp/Glu_racemase_AS_2"/>
</dbReference>